<evidence type="ECO:0000313" key="1">
    <source>
        <dbReference type="EMBL" id="KAK6642597.1"/>
    </source>
</evidence>
<name>A0AAN8XPB5_POLSC</name>
<protein>
    <submittedName>
        <fullName evidence="1">Uncharacterized protein</fullName>
    </submittedName>
</protein>
<sequence length="215" mass="23644">MYPLSVLDVVEELKRESPPGMVESAVTGMCSLLEKAENMFSSMNNTAENCTKQPSMKTLFKEVMQQMDKKKEECNDIKPLNQQEKVPIATPPQCGKRPNDYQNKVEGGCPPVPQPNCEPLKDVMSMLQQIMQPINVQCPNQANEINLPEGNGIPETNPKQPPICQQTVDNMMNFIEQLATPLQKCPNKVNGVPSSGGTAGENETGNIITVVLSKD</sequence>
<accession>A0AAN8XPB5</accession>
<proteinExistence type="predicted"/>
<dbReference type="Proteomes" id="UP001372834">
    <property type="component" value="Unassembled WGS sequence"/>
</dbReference>
<reference evidence="1 2" key="1">
    <citation type="submission" date="2023-10" db="EMBL/GenBank/DDBJ databases">
        <title>Genomes of two closely related lineages of the louse Polyplax serrata with different host specificities.</title>
        <authorList>
            <person name="Martinu J."/>
            <person name="Tarabai H."/>
            <person name="Stefka J."/>
            <person name="Hypsa V."/>
        </authorList>
    </citation>
    <scope>NUCLEOTIDE SEQUENCE [LARGE SCALE GENOMIC DNA]</scope>
    <source>
        <strain evidence="1">HR10_N</strain>
    </source>
</reference>
<gene>
    <name evidence="1" type="ORF">RUM43_004099</name>
</gene>
<dbReference type="AlphaFoldDB" id="A0AAN8XPB5"/>
<comment type="caution">
    <text evidence="1">The sequence shown here is derived from an EMBL/GenBank/DDBJ whole genome shotgun (WGS) entry which is preliminary data.</text>
</comment>
<organism evidence="1 2">
    <name type="scientific">Polyplax serrata</name>
    <name type="common">Common mouse louse</name>
    <dbReference type="NCBI Taxonomy" id="468196"/>
    <lineage>
        <taxon>Eukaryota</taxon>
        <taxon>Metazoa</taxon>
        <taxon>Ecdysozoa</taxon>
        <taxon>Arthropoda</taxon>
        <taxon>Hexapoda</taxon>
        <taxon>Insecta</taxon>
        <taxon>Pterygota</taxon>
        <taxon>Neoptera</taxon>
        <taxon>Paraneoptera</taxon>
        <taxon>Psocodea</taxon>
        <taxon>Troctomorpha</taxon>
        <taxon>Phthiraptera</taxon>
        <taxon>Anoplura</taxon>
        <taxon>Polyplacidae</taxon>
        <taxon>Polyplax</taxon>
    </lineage>
</organism>
<evidence type="ECO:0000313" key="2">
    <source>
        <dbReference type="Proteomes" id="UP001372834"/>
    </source>
</evidence>
<dbReference type="EMBL" id="JAWJWE010000002">
    <property type="protein sequence ID" value="KAK6642597.1"/>
    <property type="molecule type" value="Genomic_DNA"/>
</dbReference>